<feature type="domain" description="DUF1990" evidence="1">
    <location>
        <begin position="16"/>
        <end position="139"/>
    </location>
</feature>
<dbReference type="STRING" id="558173.CDOO_07480"/>
<evidence type="ECO:0000313" key="3">
    <source>
        <dbReference type="Proteomes" id="UP000029914"/>
    </source>
</evidence>
<dbReference type="InterPro" id="IPR018960">
    <property type="entry name" value="DUF1990"/>
</dbReference>
<dbReference type="HOGENOM" id="CLU_080841_1_1_11"/>
<dbReference type="RefSeq" id="WP_018021680.1">
    <property type="nucleotide sequence ID" value="NZ_AQUX01000003.1"/>
</dbReference>
<accession>A0A097IJF0</accession>
<dbReference type="EMBL" id="CP006764">
    <property type="protein sequence ID" value="AIT62282.1"/>
    <property type="molecule type" value="Genomic_DNA"/>
</dbReference>
<protein>
    <recommendedName>
        <fullName evidence="1">DUF1990 domain-containing protein</fullName>
    </recommendedName>
</protein>
<proteinExistence type="predicted"/>
<name>A0A097IJF0_9CORY</name>
<evidence type="ECO:0000259" key="1">
    <source>
        <dbReference type="Pfam" id="PF09348"/>
    </source>
</evidence>
<dbReference type="eggNOG" id="COG4762">
    <property type="taxonomic scope" value="Bacteria"/>
</dbReference>
<dbReference type="OrthoDB" id="120660at2"/>
<gene>
    <name evidence="2" type="ORF">CDOO_07480</name>
</gene>
<organism evidence="2 3">
    <name type="scientific">Corynebacterium doosanense CAU 212 = DSM 45436</name>
    <dbReference type="NCBI Taxonomy" id="558173"/>
    <lineage>
        <taxon>Bacteria</taxon>
        <taxon>Bacillati</taxon>
        <taxon>Actinomycetota</taxon>
        <taxon>Actinomycetes</taxon>
        <taxon>Mycobacteriales</taxon>
        <taxon>Corynebacteriaceae</taxon>
        <taxon>Corynebacterium</taxon>
    </lineage>
</organism>
<dbReference type="Proteomes" id="UP000029914">
    <property type="component" value="Chromosome"/>
</dbReference>
<dbReference type="AlphaFoldDB" id="A0A097IJF0"/>
<evidence type="ECO:0000313" key="2">
    <source>
        <dbReference type="EMBL" id="AIT62282.1"/>
    </source>
</evidence>
<dbReference type="Pfam" id="PF09348">
    <property type="entry name" value="DUF1990"/>
    <property type="match status" value="1"/>
</dbReference>
<dbReference type="KEGG" id="cdo:CDOO_07480"/>
<reference evidence="2 3" key="1">
    <citation type="submission" date="2013-09" db="EMBL/GenBank/DDBJ databases">
        <title>Complete genome sequence of Corynebacterium doosanense CAU 212(T) (=DSM 45436(T)), isolated from activated sludge.</title>
        <authorList>
            <person name="Schaffert L."/>
            <person name="Albersmeier A."/>
            <person name="Kalinowski J."/>
            <person name="Ruckert C."/>
        </authorList>
    </citation>
    <scope>NUCLEOTIDE SEQUENCE [LARGE SCALE GENOMIC DNA]</scope>
    <source>
        <strain evidence="2 3">CAU 212</strain>
    </source>
</reference>
<sequence>MTTGSYWLIDAPRAVPGWAVLRESRVLGRGRADFEEAVERFRSGRAHRAAGIRLHREGEDVRMTLLGLNFHCRVAYEELSADEYVFTYVAKQQHPEEGEESFVVRIDASGTVTGFVTAISRPDLAPVRFLQRLAARRYLAGMTPAG</sequence>
<keyword evidence="3" id="KW-1185">Reference proteome</keyword>